<dbReference type="EMBL" id="LR797814">
    <property type="protein sequence ID" value="CAB4240552.1"/>
    <property type="molecule type" value="Genomic_DNA"/>
</dbReference>
<evidence type="ECO:0000313" key="1">
    <source>
        <dbReference type="EMBL" id="CAB4240552.1"/>
    </source>
</evidence>
<evidence type="ECO:0008006" key="2">
    <source>
        <dbReference type="Google" id="ProtNLM"/>
    </source>
</evidence>
<organism evidence="1">
    <name type="scientific">uncultured Caudovirales phage</name>
    <dbReference type="NCBI Taxonomy" id="2100421"/>
    <lineage>
        <taxon>Viruses</taxon>
        <taxon>Duplodnaviria</taxon>
        <taxon>Heunggongvirae</taxon>
        <taxon>Uroviricota</taxon>
        <taxon>Caudoviricetes</taxon>
        <taxon>Peduoviridae</taxon>
        <taxon>Maltschvirus</taxon>
        <taxon>Maltschvirus maltsch</taxon>
    </lineage>
</organism>
<accession>A0A6J5T6W3</accession>
<dbReference type="Pfam" id="PF18906">
    <property type="entry name" value="Phage_tube_2"/>
    <property type="match status" value="1"/>
</dbReference>
<sequence>MTILQGSRSALSYVAETAFGTTPATPTFIELPYTTHSLNLTKQRVSGTDIQADRMLRVDRHGNRSAGGDIVVDLRGGSGSTAGNYDAFLESAFMSTFSTNTLKVGTTLKSFSIEDSANDTASTDAFRLFTGMSVSKLGISIKPNSMVQATFSMVGKDMAAATATAAALLTSATINKPYDAYSGTIKISDAGGTLASIAVVTGIDFTLDNAFNPTYVIGSATTPQLEYGRATVEGTITAYFEDIALINRFLNETETAFEVQVDSPDTTAGTTFLFPRVKINAADVPVGGTGSRIITLPFVALYDTTEATNLKLSRHT</sequence>
<name>A0A6J5T6W3_9CAUD</name>
<protein>
    <recommendedName>
        <fullName evidence="2">Major tail protein</fullName>
    </recommendedName>
</protein>
<gene>
    <name evidence="1" type="ORF">UFOVP3_41</name>
</gene>
<reference evidence="1" key="1">
    <citation type="submission" date="2020-05" db="EMBL/GenBank/DDBJ databases">
        <authorList>
            <person name="Chiriac C."/>
            <person name="Salcher M."/>
            <person name="Ghai R."/>
            <person name="Kavagutti S V."/>
        </authorList>
    </citation>
    <scope>NUCLEOTIDE SEQUENCE</scope>
</reference>
<dbReference type="InterPro" id="IPR044000">
    <property type="entry name" value="Phage_tube_2"/>
</dbReference>
<proteinExistence type="predicted"/>